<comment type="caution">
    <text evidence="5">The sequence shown here is derived from an EMBL/GenBank/DDBJ whole genome shotgun (WGS) entry which is preliminary data.</text>
</comment>
<dbReference type="Proteomes" id="UP000634136">
    <property type="component" value="Unassembled WGS sequence"/>
</dbReference>
<evidence type="ECO:0000256" key="2">
    <source>
        <dbReference type="ARBA" id="ARBA00023242"/>
    </source>
</evidence>
<sequence>MENQKMNASSISAPSSPELGLSITPTRMERAMRVDFEDLEKKQRIFIEELSLRAWIRTKEKNKNTIERNDFAEENNENKVYDFLADLVPLDPNDHPSSNVKEEHCGIITAEEVTNSDVEAPVMNVGNMISAEAPILLSKACEMFIQEMSLRAWMQIEENKRRVIQRHDVVESIHENKLYDFLTNVIPLQYQGGHPSLVPPPQPYFSDLIRGLNQVKSNVIFGNKLSLL</sequence>
<dbReference type="PANTHER" id="PTHR10252">
    <property type="entry name" value="HISTONE-LIKE TRANSCRIPTION FACTOR CCAAT-RELATED"/>
    <property type="match status" value="1"/>
</dbReference>
<evidence type="ECO:0000256" key="1">
    <source>
        <dbReference type="ARBA" id="ARBA00004123"/>
    </source>
</evidence>
<feature type="compositionally biased region" description="Polar residues" evidence="3">
    <location>
        <begin position="1"/>
        <end position="15"/>
    </location>
</feature>
<dbReference type="Gene3D" id="1.10.20.10">
    <property type="entry name" value="Histone, subunit A"/>
    <property type="match status" value="2"/>
</dbReference>
<proteinExistence type="predicted"/>
<dbReference type="SUPFAM" id="SSF47113">
    <property type="entry name" value="Histone-fold"/>
    <property type="match status" value="2"/>
</dbReference>
<dbReference type="InterPro" id="IPR050568">
    <property type="entry name" value="Transcr_DNA_Rep_Reg"/>
</dbReference>
<dbReference type="GO" id="GO:0005634">
    <property type="term" value="C:nucleus"/>
    <property type="evidence" value="ECO:0007669"/>
    <property type="project" value="UniProtKB-SubCell"/>
</dbReference>
<organism evidence="5 6">
    <name type="scientific">Senna tora</name>
    <dbReference type="NCBI Taxonomy" id="362788"/>
    <lineage>
        <taxon>Eukaryota</taxon>
        <taxon>Viridiplantae</taxon>
        <taxon>Streptophyta</taxon>
        <taxon>Embryophyta</taxon>
        <taxon>Tracheophyta</taxon>
        <taxon>Spermatophyta</taxon>
        <taxon>Magnoliopsida</taxon>
        <taxon>eudicotyledons</taxon>
        <taxon>Gunneridae</taxon>
        <taxon>Pentapetalae</taxon>
        <taxon>rosids</taxon>
        <taxon>fabids</taxon>
        <taxon>Fabales</taxon>
        <taxon>Fabaceae</taxon>
        <taxon>Caesalpinioideae</taxon>
        <taxon>Cassia clade</taxon>
        <taxon>Senna</taxon>
    </lineage>
</organism>
<evidence type="ECO:0000313" key="6">
    <source>
        <dbReference type="Proteomes" id="UP000634136"/>
    </source>
</evidence>
<evidence type="ECO:0000313" key="5">
    <source>
        <dbReference type="EMBL" id="KAF7820825.1"/>
    </source>
</evidence>
<dbReference type="OrthoDB" id="1435828at2759"/>
<dbReference type="InterPro" id="IPR009072">
    <property type="entry name" value="Histone-fold"/>
</dbReference>
<comment type="subcellular location">
    <subcellularLocation>
        <location evidence="1">Nucleus</location>
    </subcellularLocation>
</comment>
<accession>A0A834TH69</accession>
<reference evidence="5" key="1">
    <citation type="submission" date="2020-09" db="EMBL/GenBank/DDBJ databases">
        <title>Genome-Enabled Discovery of Anthraquinone Biosynthesis in Senna tora.</title>
        <authorList>
            <person name="Kang S.-H."/>
            <person name="Pandey R.P."/>
            <person name="Lee C.-M."/>
            <person name="Sim J.-S."/>
            <person name="Jeong J.-T."/>
            <person name="Choi B.-S."/>
            <person name="Jung M."/>
            <person name="Ginzburg D."/>
            <person name="Zhao K."/>
            <person name="Won S.Y."/>
            <person name="Oh T.-J."/>
            <person name="Yu Y."/>
            <person name="Kim N.-H."/>
            <person name="Lee O.R."/>
            <person name="Lee T.-H."/>
            <person name="Bashyal P."/>
            <person name="Kim T.-S."/>
            <person name="Lee W.-H."/>
            <person name="Kawkins C."/>
            <person name="Kim C.-K."/>
            <person name="Kim J.S."/>
            <person name="Ahn B.O."/>
            <person name="Rhee S.Y."/>
            <person name="Sohng J.K."/>
        </authorList>
    </citation>
    <scope>NUCLEOTIDE SEQUENCE</scope>
    <source>
        <tissue evidence="5">Leaf</tissue>
    </source>
</reference>
<evidence type="ECO:0000256" key="3">
    <source>
        <dbReference type="SAM" id="MobiDB-lite"/>
    </source>
</evidence>
<dbReference type="GO" id="GO:0046982">
    <property type="term" value="F:protein heterodimerization activity"/>
    <property type="evidence" value="ECO:0007669"/>
    <property type="project" value="InterPro"/>
</dbReference>
<evidence type="ECO:0000259" key="4">
    <source>
        <dbReference type="Pfam" id="PF00808"/>
    </source>
</evidence>
<keyword evidence="6" id="KW-1185">Reference proteome</keyword>
<dbReference type="AlphaFoldDB" id="A0A834TH69"/>
<gene>
    <name evidence="5" type="ORF">G2W53_026280</name>
</gene>
<dbReference type="InterPro" id="IPR003958">
    <property type="entry name" value="CBFA_NFYB_domain"/>
</dbReference>
<dbReference type="EMBL" id="JAAIUW010000008">
    <property type="protein sequence ID" value="KAF7820825.1"/>
    <property type="molecule type" value="Genomic_DNA"/>
</dbReference>
<dbReference type="Pfam" id="PF00808">
    <property type="entry name" value="CBFD_NFYB_HMF"/>
    <property type="match status" value="1"/>
</dbReference>
<name>A0A834TH69_9FABA</name>
<feature type="region of interest" description="Disordered" evidence="3">
    <location>
        <begin position="1"/>
        <end position="22"/>
    </location>
</feature>
<keyword evidence="2" id="KW-0539">Nucleus</keyword>
<feature type="domain" description="Transcription factor CBF/NF-Y/archaeal histone" evidence="4">
    <location>
        <begin position="128"/>
        <end position="169"/>
    </location>
</feature>
<protein>
    <submittedName>
        <fullName evidence="5">Nuclear transcription factor y subunit c-1</fullName>
    </submittedName>
</protein>